<accession>A0A8T1VDT0</accession>
<keyword evidence="1" id="KW-0472">Membrane</keyword>
<evidence type="ECO:0008006" key="4">
    <source>
        <dbReference type="Google" id="ProtNLM"/>
    </source>
</evidence>
<sequence length="550" mass="62081">MGKFRRIWRRAYRLCESFQVELRGHYSADRIRNLDAYCHKTSTLWSFLVCVVSPFPCLLVVTATDYAPMAPPEDGSRANYIFWIRDWLAIALMTRAILEQFRVSIPGLHINTIQVITMPIIAGGGAAIFMIAMSSIVGFPLPFALVVGIPVWFVVVLVCFICCFGRVLRTDPALFQELISSIVVLVCQVLLTFVYPAYLYGFIHVQPSNQKFYLVLLPVIKIFAKNYLSHFLGTKFDLMPQIIVFNVDVFNALYVSSSMQNSSSISTMLSMIGLDVAQAWMSISDIGHLMKTIRLLQRKIPAGHPLESASFIEIALQLIKEDAQAKAHLSLHCYSSALEILRSQDKRSIDSVNSVGGSTDVTPRSSRRVIPVAATGAPLLVAAVETFTPLHQDESSRRRSLLENVFSPWERRLFVLRTAQVLFTTEFVILVEYTEVIVPFIFCMYTLAMYQLPNRAYYSQVAALDGEGLGSKLESVVMFGGIELLSLLAFGFIIHRKIGISILRLLSFVLDRGWRMVQANLFLWIFYTVQNSLEHNGADFSWSFIWLKSK</sequence>
<comment type="caution">
    <text evidence="2">The sequence shown here is derived from an EMBL/GenBank/DDBJ whole genome shotgun (WGS) entry which is preliminary data.</text>
</comment>
<evidence type="ECO:0000256" key="1">
    <source>
        <dbReference type="SAM" id="Phobius"/>
    </source>
</evidence>
<gene>
    <name evidence="2" type="ORF">PHYPSEUDO_010154</name>
</gene>
<proteinExistence type="predicted"/>
<dbReference type="EMBL" id="JAGDFM010000429">
    <property type="protein sequence ID" value="KAG7378373.1"/>
    <property type="molecule type" value="Genomic_DNA"/>
</dbReference>
<dbReference type="Proteomes" id="UP000694044">
    <property type="component" value="Unassembled WGS sequence"/>
</dbReference>
<feature type="transmembrane region" description="Helical" evidence="1">
    <location>
        <begin position="476"/>
        <end position="494"/>
    </location>
</feature>
<dbReference type="OrthoDB" id="117592at2759"/>
<organism evidence="2 3">
    <name type="scientific">Phytophthora pseudosyringae</name>
    <dbReference type="NCBI Taxonomy" id="221518"/>
    <lineage>
        <taxon>Eukaryota</taxon>
        <taxon>Sar</taxon>
        <taxon>Stramenopiles</taxon>
        <taxon>Oomycota</taxon>
        <taxon>Peronosporomycetes</taxon>
        <taxon>Peronosporales</taxon>
        <taxon>Peronosporaceae</taxon>
        <taxon>Phytophthora</taxon>
    </lineage>
</organism>
<feature type="transmembrane region" description="Helical" evidence="1">
    <location>
        <begin position="143"/>
        <end position="166"/>
    </location>
</feature>
<feature type="transmembrane region" description="Helical" evidence="1">
    <location>
        <begin position="80"/>
        <end position="98"/>
    </location>
</feature>
<keyword evidence="1" id="KW-1133">Transmembrane helix</keyword>
<evidence type="ECO:0000313" key="2">
    <source>
        <dbReference type="EMBL" id="KAG7378373.1"/>
    </source>
</evidence>
<keyword evidence="3" id="KW-1185">Reference proteome</keyword>
<evidence type="ECO:0000313" key="3">
    <source>
        <dbReference type="Proteomes" id="UP000694044"/>
    </source>
</evidence>
<protein>
    <recommendedName>
        <fullName evidence="4">Transmembrane protein</fullName>
    </recommendedName>
</protein>
<feature type="transmembrane region" description="Helical" evidence="1">
    <location>
        <begin position="44"/>
        <end position="68"/>
    </location>
</feature>
<keyword evidence="1" id="KW-0812">Transmembrane</keyword>
<feature type="transmembrane region" description="Helical" evidence="1">
    <location>
        <begin position="212"/>
        <end position="228"/>
    </location>
</feature>
<feature type="transmembrane region" description="Helical" evidence="1">
    <location>
        <begin position="110"/>
        <end position="137"/>
    </location>
</feature>
<feature type="transmembrane region" description="Helical" evidence="1">
    <location>
        <begin position="421"/>
        <end position="448"/>
    </location>
</feature>
<feature type="transmembrane region" description="Helical" evidence="1">
    <location>
        <begin position="178"/>
        <end position="200"/>
    </location>
</feature>
<reference evidence="2" key="1">
    <citation type="submission" date="2021-02" db="EMBL/GenBank/DDBJ databases">
        <authorList>
            <person name="Palmer J.M."/>
        </authorList>
    </citation>
    <scope>NUCLEOTIDE SEQUENCE</scope>
    <source>
        <strain evidence="2">SCRP734</strain>
    </source>
</reference>
<dbReference type="AlphaFoldDB" id="A0A8T1VDT0"/>
<name>A0A8T1VDT0_9STRA</name>